<feature type="compositionally biased region" description="Basic and acidic residues" evidence="11">
    <location>
        <begin position="118"/>
        <end position="130"/>
    </location>
</feature>
<feature type="domain" description="C2H2-type" evidence="12">
    <location>
        <begin position="873"/>
        <end position="901"/>
    </location>
</feature>
<dbReference type="InterPro" id="IPR036236">
    <property type="entry name" value="Znf_C2H2_sf"/>
</dbReference>
<feature type="region of interest" description="Disordered" evidence="11">
    <location>
        <begin position="37"/>
        <end position="77"/>
    </location>
</feature>
<feature type="domain" description="C2H2-type" evidence="12">
    <location>
        <begin position="282"/>
        <end position="310"/>
    </location>
</feature>
<feature type="domain" description="C2H2-type" evidence="12">
    <location>
        <begin position="1015"/>
        <end position="1042"/>
    </location>
</feature>
<evidence type="ECO:0000256" key="11">
    <source>
        <dbReference type="SAM" id="MobiDB-lite"/>
    </source>
</evidence>
<keyword evidence="14" id="KW-1185">Reference proteome</keyword>
<dbReference type="PROSITE" id="PS00028">
    <property type="entry name" value="ZINC_FINGER_C2H2_1"/>
    <property type="match status" value="21"/>
</dbReference>
<keyword evidence="5" id="KW-0862">Zinc</keyword>
<dbReference type="GO" id="GO:0000981">
    <property type="term" value="F:DNA-binding transcription factor activity, RNA polymerase II-specific"/>
    <property type="evidence" value="ECO:0007669"/>
    <property type="project" value="TreeGrafter"/>
</dbReference>
<evidence type="ECO:0000259" key="12">
    <source>
        <dbReference type="PROSITE" id="PS50157"/>
    </source>
</evidence>
<accession>A0A5E4R537</accession>
<feature type="domain" description="C2H2-type" evidence="12">
    <location>
        <begin position="959"/>
        <end position="987"/>
    </location>
</feature>
<keyword evidence="4 10" id="KW-0863">Zinc-finger</keyword>
<protein>
    <recommendedName>
        <fullName evidence="12">C2H2-type domain-containing protein</fullName>
    </recommendedName>
</protein>
<feature type="domain" description="C2H2-type" evidence="12">
    <location>
        <begin position="1420"/>
        <end position="1448"/>
    </location>
</feature>
<evidence type="ECO:0000256" key="9">
    <source>
        <dbReference type="ARBA" id="ARBA00023242"/>
    </source>
</evidence>
<comment type="subcellular location">
    <subcellularLocation>
        <location evidence="1">Nucleus</location>
    </subcellularLocation>
</comment>
<feature type="domain" description="C2H2-type" evidence="12">
    <location>
        <begin position="1043"/>
        <end position="1066"/>
    </location>
</feature>
<evidence type="ECO:0000256" key="7">
    <source>
        <dbReference type="ARBA" id="ARBA00023125"/>
    </source>
</evidence>
<dbReference type="FunFam" id="3.30.160.60:FF:000100">
    <property type="entry name" value="Zinc finger 45-like"/>
    <property type="match status" value="1"/>
</dbReference>
<name>A0A5E4R537_9NEOP</name>
<dbReference type="FunFam" id="3.30.160.60:FF:000624">
    <property type="entry name" value="zinc finger protein 697"/>
    <property type="match status" value="1"/>
</dbReference>
<dbReference type="Pfam" id="PF12756">
    <property type="entry name" value="zf-C2H2_2"/>
    <property type="match status" value="2"/>
</dbReference>
<dbReference type="GO" id="GO:0048598">
    <property type="term" value="P:embryonic morphogenesis"/>
    <property type="evidence" value="ECO:0007669"/>
    <property type="project" value="UniProtKB-ARBA"/>
</dbReference>
<dbReference type="SMART" id="SM00355">
    <property type="entry name" value="ZnF_C2H2"/>
    <property type="match status" value="37"/>
</dbReference>
<dbReference type="PANTHER" id="PTHR24384:SF189">
    <property type="entry name" value="C2H2-TYPE DOMAIN-CONTAINING PROTEIN-RELATED"/>
    <property type="match status" value="1"/>
</dbReference>
<evidence type="ECO:0000256" key="4">
    <source>
        <dbReference type="ARBA" id="ARBA00022771"/>
    </source>
</evidence>
<dbReference type="GO" id="GO:0005634">
    <property type="term" value="C:nucleus"/>
    <property type="evidence" value="ECO:0007669"/>
    <property type="project" value="UniProtKB-SubCell"/>
</dbReference>
<evidence type="ECO:0000256" key="1">
    <source>
        <dbReference type="ARBA" id="ARBA00004123"/>
    </source>
</evidence>
<dbReference type="Gene3D" id="3.30.160.60">
    <property type="entry name" value="Classic Zinc Finger"/>
    <property type="match status" value="14"/>
</dbReference>
<feature type="compositionally biased region" description="Basic and acidic residues" evidence="11">
    <location>
        <begin position="37"/>
        <end position="53"/>
    </location>
</feature>
<gene>
    <name evidence="13" type="ORF">LSINAPIS_LOCUS14923</name>
</gene>
<dbReference type="Pfam" id="PF00096">
    <property type="entry name" value="zf-C2H2"/>
    <property type="match status" value="2"/>
</dbReference>
<dbReference type="GO" id="GO:0008270">
    <property type="term" value="F:zinc ion binding"/>
    <property type="evidence" value="ECO:0007669"/>
    <property type="project" value="UniProtKB-KW"/>
</dbReference>
<dbReference type="PROSITE" id="PS50157">
    <property type="entry name" value="ZINC_FINGER_C2H2_2"/>
    <property type="match status" value="15"/>
</dbReference>
<evidence type="ECO:0000256" key="3">
    <source>
        <dbReference type="ARBA" id="ARBA00022737"/>
    </source>
</evidence>
<keyword evidence="2" id="KW-0479">Metal-binding</keyword>
<feature type="domain" description="C2H2-type" evidence="12">
    <location>
        <begin position="987"/>
        <end position="1014"/>
    </location>
</feature>
<proteinExistence type="predicted"/>
<dbReference type="Pfam" id="PF13912">
    <property type="entry name" value="zf-C2H2_6"/>
    <property type="match status" value="2"/>
</dbReference>
<evidence type="ECO:0000256" key="6">
    <source>
        <dbReference type="ARBA" id="ARBA00023015"/>
    </source>
</evidence>
<feature type="domain" description="C2H2-type" evidence="12">
    <location>
        <begin position="1238"/>
        <end position="1269"/>
    </location>
</feature>
<evidence type="ECO:0000313" key="14">
    <source>
        <dbReference type="Proteomes" id="UP000324832"/>
    </source>
</evidence>
<dbReference type="Proteomes" id="UP000324832">
    <property type="component" value="Unassembled WGS sequence"/>
</dbReference>
<organism evidence="13 14">
    <name type="scientific">Leptidea sinapis</name>
    <dbReference type="NCBI Taxonomy" id="189913"/>
    <lineage>
        <taxon>Eukaryota</taxon>
        <taxon>Metazoa</taxon>
        <taxon>Ecdysozoa</taxon>
        <taxon>Arthropoda</taxon>
        <taxon>Hexapoda</taxon>
        <taxon>Insecta</taxon>
        <taxon>Pterygota</taxon>
        <taxon>Neoptera</taxon>
        <taxon>Endopterygota</taxon>
        <taxon>Lepidoptera</taxon>
        <taxon>Glossata</taxon>
        <taxon>Ditrysia</taxon>
        <taxon>Papilionoidea</taxon>
        <taxon>Pieridae</taxon>
        <taxon>Dismorphiinae</taxon>
        <taxon>Leptidea</taxon>
    </lineage>
</organism>
<dbReference type="SUPFAM" id="SSF57667">
    <property type="entry name" value="beta-beta-alpha zinc fingers"/>
    <property type="match status" value="13"/>
</dbReference>
<dbReference type="InterPro" id="IPR050752">
    <property type="entry name" value="C2H2-ZF_domain"/>
</dbReference>
<evidence type="ECO:0000256" key="8">
    <source>
        <dbReference type="ARBA" id="ARBA00023163"/>
    </source>
</evidence>
<feature type="domain" description="C2H2-type" evidence="12">
    <location>
        <begin position="1509"/>
        <end position="1537"/>
    </location>
</feature>
<dbReference type="InterPro" id="IPR013087">
    <property type="entry name" value="Znf_C2H2_type"/>
</dbReference>
<evidence type="ECO:0000256" key="10">
    <source>
        <dbReference type="PROSITE-ProRule" id="PRU00042"/>
    </source>
</evidence>
<dbReference type="GO" id="GO:0000978">
    <property type="term" value="F:RNA polymerase II cis-regulatory region sequence-specific DNA binding"/>
    <property type="evidence" value="ECO:0007669"/>
    <property type="project" value="TreeGrafter"/>
</dbReference>
<feature type="region of interest" description="Disordered" evidence="11">
    <location>
        <begin position="102"/>
        <end position="139"/>
    </location>
</feature>
<evidence type="ECO:0000256" key="2">
    <source>
        <dbReference type="ARBA" id="ARBA00022723"/>
    </source>
</evidence>
<feature type="domain" description="C2H2-type" evidence="12">
    <location>
        <begin position="662"/>
        <end position="689"/>
    </location>
</feature>
<keyword evidence="6" id="KW-0805">Transcription regulation</keyword>
<dbReference type="EMBL" id="FZQP02006965">
    <property type="protein sequence ID" value="VVD05368.1"/>
    <property type="molecule type" value="Genomic_DNA"/>
</dbReference>
<keyword evidence="9" id="KW-0539">Nucleus</keyword>
<dbReference type="PANTHER" id="PTHR24384">
    <property type="entry name" value="FINGER PUTATIVE TRANSCRIPTION FACTOR FAMILY-RELATED"/>
    <property type="match status" value="1"/>
</dbReference>
<feature type="domain" description="C2H2-type" evidence="12">
    <location>
        <begin position="1542"/>
        <end position="1568"/>
    </location>
</feature>
<feature type="compositionally biased region" description="Basic residues" evidence="11">
    <location>
        <begin position="102"/>
        <end position="117"/>
    </location>
</feature>
<keyword evidence="8" id="KW-0804">Transcription</keyword>
<feature type="compositionally biased region" description="Acidic residues" evidence="11">
    <location>
        <begin position="54"/>
        <end position="71"/>
    </location>
</feature>
<evidence type="ECO:0000313" key="13">
    <source>
        <dbReference type="EMBL" id="VVD05368.1"/>
    </source>
</evidence>
<sequence length="1568" mass="184001">MIQGWVERELDGARLSHDLDAQQRILNEYAISLEKEEKQVTVKEEKSPDHGDDFNDNNDFLDDDNDDELDDQPLMNLATKVPKKESVDVFDLLDNAKPLVKRKSTTKAKTTSSKKAKIKETKTKPKEKPEKKKKAATNDPRNNAEIILKETTAFPFKLNDKCVLCLFCHDQFEDPEEFRRHMRVEHEKFNLKVAFNSVPKPEFIKVDISNLNCRTCAETFDSLENVATHLKEIHGKQIDWEAKLGVIPYRLQLDVYICVICQKTVPSLLHLNRHTVTHFWTHVCHVCGKRYVASTGLLKHVRSIHQQYEVSCRSCGKVFPSYSEKDKHRRRSKECMIYRCTHCPERFNDWKSRKQHMEAEHGLSKRSNRCVECNIDFGSGIAYYEHFRLRHSSDCLTLVRRLVVARNNAKVVLKYTTACPFRIPSNSMVCVYCCESYDDPDEYRAHMADEHKTYNVHTAFAHTLSNFNEYLKVDCTDLRCRLCLAAFDGIQDVARHLKVEHNKEIDTDVDVAMQMFRLGTERWLCAFCDMKYPTLRELSRHTASHYHKYTCEICGKSYINPDNLKKHLKYGHSALKICVKCKECFPSVEAKREHSLTSEKCWPLACSHCNQRFRSNNVKRAHITEVHGEAPKVYKCPECVLVFDRWRPYRTHFILTHTNDTISCPHCKQRFDTKRSLSEHVVTHTQEKSFSCDVCLKTFARKKNLIQHSWIHNEYKRFGCKLCKLCNSYVVAKRNAELLVQSSTVYPFRLPEESMVCVYCCEKVEEPSKYRQHMVDEHPTFNSRMAFAHVTEGFIKADCSELQCRLCPMAFDTLETIAQHLVDVHDKDIDLNHDLGIQPFKLQSDKLSCALCNAKAICLRQLSRHTQTHFTKYTCEACGKSYSTCTSLKHHITFSHSGGNRVCRKCKKTFETLEEKRQHVSKSKKCWSHLCNVCGERFFNWTNKNNHLFEVHGVTRKNYVCPECSLVFVDRKKYRAHFKLSHTEDVYICTCCGLKFETKKHLDEHRVIHTKEKPFPCPVCTKSFARKKNLIQHLWIHSELKRFSCTLCSKQFNQRVTWKTHMRSYHPEIENFERAKLEIRGGSESKKVILVYRTPQRHNTELILKYSTAYPFKMRFSQILCAYCHDEFNTLSNLRFHTKDEHIDSDYNNVFYRAKDNLVKIDITDLACKLCDQEIQNVDALMGHLSREHNKTVKFNVSFGVLPYKQNSQGYYLCVYCQKVYKEFIHFNRHINTHFMNFSCEKCGTAFISDHSLKDHLRQVKCFRTAYKPRNGRSLNYRNNAEIVIQYSTACPFRTWMSNFNCIFCRVQTNNPCNLRLHVASQHENYDVRTAFYKKLGKEFLKIDITDLQCKLCFMSIENIEDLTYHLKNDHQQPLNMDAQMGVLPFRLNDGTKWKCTICPNEFKDFVSLKKHTAEHFQNYVCDTCGEGFITESAMVAHTKVPHENKYTCSRCVATFSSLQERNIHVKTQHTSTPYMCVYCKEKPRFANWELRRKHLTDVHNYKTGTDKYECLTCQKTFKTRSGRYNHMARIHRMKKDSELNYQCHRCPKAFTTQLFLDKHVAKKHYDL</sequence>
<feature type="domain" description="C2H2-type" evidence="12">
    <location>
        <begin position="310"/>
        <end position="347"/>
    </location>
</feature>
<dbReference type="InterPro" id="IPR041661">
    <property type="entry name" value="ZN622/Rei1/Reh1_Znf-C2H2"/>
</dbReference>
<keyword evidence="3" id="KW-0677">Repeat</keyword>
<feature type="domain" description="C2H2-type" evidence="12">
    <location>
        <begin position="211"/>
        <end position="239"/>
    </location>
</feature>
<feature type="domain" description="C2H2-type" evidence="12">
    <location>
        <begin position="690"/>
        <end position="717"/>
    </location>
</feature>
<feature type="domain" description="C2H2-type" evidence="12">
    <location>
        <begin position="549"/>
        <end position="577"/>
    </location>
</feature>
<evidence type="ECO:0000256" key="5">
    <source>
        <dbReference type="ARBA" id="ARBA00022833"/>
    </source>
</evidence>
<reference evidence="13 14" key="1">
    <citation type="submission" date="2017-07" db="EMBL/GenBank/DDBJ databases">
        <authorList>
            <person name="Talla V."/>
            <person name="Backstrom N."/>
        </authorList>
    </citation>
    <scope>NUCLEOTIDE SEQUENCE [LARGE SCALE GENOMIC DNA]</scope>
</reference>
<keyword evidence="7" id="KW-0238">DNA-binding</keyword>